<comment type="caution">
    <text evidence="2">The sequence shown here is derived from an EMBL/GenBank/DDBJ whole genome shotgun (WGS) entry which is preliminary data.</text>
</comment>
<reference evidence="3" key="1">
    <citation type="submission" date="2017-05" db="EMBL/GenBank/DDBJ databases">
        <authorList>
            <person name="Lin X."/>
        </authorList>
    </citation>
    <scope>NUCLEOTIDE SEQUENCE [LARGE SCALE GENOMIC DNA]</scope>
    <source>
        <strain evidence="3">JLT2012</strain>
    </source>
</reference>
<feature type="compositionally biased region" description="Pro residues" evidence="1">
    <location>
        <begin position="20"/>
        <end position="45"/>
    </location>
</feature>
<evidence type="ECO:0000313" key="2">
    <source>
        <dbReference type="EMBL" id="OWV31768.1"/>
    </source>
</evidence>
<accession>A0A219B1Q9</accession>
<dbReference type="RefSeq" id="WP_088713566.1">
    <property type="nucleotide sequence ID" value="NZ_NFZT01000007.1"/>
</dbReference>
<dbReference type="OrthoDB" id="7432148at2"/>
<dbReference type="EMBL" id="NFZT01000007">
    <property type="protein sequence ID" value="OWV31768.1"/>
    <property type="molecule type" value="Genomic_DNA"/>
</dbReference>
<evidence type="ECO:0000313" key="3">
    <source>
        <dbReference type="Proteomes" id="UP000198462"/>
    </source>
</evidence>
<sequence length="227" mass="24795">MRWGLCVGIAMLGLAACSQPEPPAPPPPPPPPPPAPAPTLEPPDPYYFAMELPPKTAAGGYETPNSDIGPLEQLFHFRSALNVAALSCRHLPGYDLAPQYNEFIKTFAEPLRNANSAIEAKFRREHGGDGPRVRDTHMTSLYNHFARPGTLGTFCPMARRNLTEALALSADGLDAYALASLAQMEAIFQEHFAEVEAYQENYRQRMQEFGLTEPPETTVTGRVGTSS</sequence>
<proteinExistence type="predicted"/>
<organism evidence="2 3">
    <name type="scientific">Pacificimonas flava</name>
    <dbReference type="NCBI Taxonomy" id="1234595"/>
    <lineage>
        <taxon>Bacteria</taxon>
        <taxon>Pseudomonadati</taxon>
        <taxon>Pseudomonadota</taxon>
        <taxon>Alphaproteobacteria</taxon>
        <taxon>Sphingomonadales</taxon>
        <taxon>Sphingosinicellaceae</taxon>
        <taxon>Pacificimonas</taxon>
    </lineage>
</organism>
<dbReference type="AlphaFoldDB" id="A0A219B1Q9"/>
<feature type="region of interest" description="Disordered" evidence="1">
    <location>
        <begin position="18"/>
        <end position="45"/>
    </location>
</feature>
<gene>
    <name evidence="2" type="ORF">B5C34_14750</name>
</gene>
<keyword evidence="3" id="KW-1185">Reference proteome</keyword>
<evidence type="ECO:0000256" key="1">
    <source>
        <dbReference type="SAM" id="MobiDB-lite"/>
    </source>
</evidence>
<dbReference type="Proteomes" id="UP000198462">
    <property type="component" value="Unassembled WGS sequence"/>
</dbReference>
<dbReference type="PROSITE" id="PS51257">
    <property type="entry name" value="PROKAR_LIPOPROTEIN"/>
    <property type="match status" value="1"/>
</dbReference>
<name>A0A219B1Q9_9SPHN</name>
<protein>
    <submittedName>
        <fullName evidence="2">Uncharacterized protein</fullName>
    </submittedName>
</protein>